<evidence type="ECO:0000313" key="2">
    <source>
        <dbReference type="Proteomes" id="UP001519307"/>
    </source>
</evidence>
<dbReference type="Proteomes" id="UP001519307">
    <property type="component" value="Unassembled WGS sequence"/>
</dbReference>
<proteinExistence type="predicted"/>
<gene>
    <name evidence="1" type="ORF">J2Z42_002928</name>
</gene>
<sequence>MSLFNGSGVALITPFKDGAVNFEKLEELLDWHIESGTGL</sequence>
<dbReference type="EMBL" id="JAGGLM010000040">
    <property type="protein sequence ID" value="MBP2034193.1"/>
    <property type="molecule type" value="Genomic_DNA"/>
</dbReference>
<organism evidence="1 2">
    <name type="scientific">Clostridium algifaecis</name>
    <dbReference type="NCBI Taxonomy" id="1472040"/>
    <lineage>
        <taxon>Bacteria</taxon>
        <taxon>Bacillati</taxon>
        <taxon>Bacillota</taxon>
        <taxon>Clostridia</taxon>
        <taxon>Eubacteriales</taxon>
        <taxon>Clostridiaceae</taxon>
        <taxon>Clostridium</taxon>
    </lineage>
</organism>
<dbReference type="InterPro" id="IPR013785">
    <property type="entry name" value="Aldolase_TIM"/>
</dbReference>
<keyword evidence="1" id="KW-0456">Lyase</keyword>
<dbReference type="SUPFAM" id="SSF51569">
    <property type="entry name" value="Aldolase"/>
    <property type="match status" value="1"/>
</dbReference>
<reference evidence="1 2" key="1">
    <citation type="submission" date="2021-03" db="EMBL/GenBank/DDBJ databases">
        <title>Genomic Encyclopedia of Type Strains, Phase IV (KMG-IV): sequencing the most valuable type-strain genomes for metagenomic binning, comparative biology and taxonomic classification.</title>
        <authorList>
            <person name="Goeker M."/>
        </authorList>
    </citation>
    <scope>NUCLEOTIDE SEQUENCE [LARGE SCALE GENOMIC DNA]</scope>
    <source>
        <strain evidence="1 2">DSM 28783</strain>
    </source>
</reference>
<dbReference type="Gene3D" id="3.20.20.70">
    <property type="entry name" value="Aldolase class I"/>
    <property type="match status" value="1"/>
</dbReference>
<dbReference type="GO" id="GO:0016829">
    <property type="term" value="F:lyase activity"/>
    <property type="evidence" value="ECO:0007669"/>
    <property type="project" value="UniProtKB-KW"/>
</dbReference>
<keyword evidence="2" id="KW-1185">Reference proteome</keyword>
<accession>A0ABS4KW21</accession>
<evidence type="ECO:0000313" key="1">
    <source>
        <dbReference type="EMBL" id="MBP2034193.1"/>
    </source>
</evidence>
<protein>
    <submittedName>
        <fullName evidence="1">Dihydrodipicolinate synthase/N-acetylneuraminate lyase</fullName>
    </submittedName>
</protein>
<comment type="caution">
    <text evidence="1">The sequence shown here is derived from an EMBL/GenBank/DDBJ whole genome shotgun (WGS) entry which is preliminary data.</text>
</comment>
<name>A0ABS4KW21_9CLOT</name>